<reference evidence="4 5" key="1">
    <citation type="submission" date="2020-08" db="EMBL/GenBank/DDBJ databases">
        <title>Sequencing the genomes of 1000 actinobacteria strains.</title>
        <authorList>
            <person name="Klenk H.-P."/>
        </authorList>
    </citation>
    <scope>NUCLEOTIDE SEQUENCE [LARGE SCALE GENOMIC DNA]</scope>
    <source>
        <strain evidence="4 5">DSM 105369</strain>
    </source>
</reference>
<accession>A0A839N7E8</accession>
<evidence type="ECO:0000256" key="1">
    <source>
        <dbReference type="ARBA" id="ARBA00022679"/>
    </source>
</evidence>
<dbReference type="CDD" id="cd04301">
    <property type="entry name" value="NAT_SF"/>
    <property type="match status" value="1"/>
</dbReference>
<dbReference type="GO" id="GO:0016747">
    <property type="term" value="F:acyltransferase activity, transferring groups other than amino-acyl groups"/>
    <property type="evidence" value="ECO:0007669"/>
    <property type="project" value="InterPro"/>
</dbReference>
<dbReference type="PANTHER" id="PTHR43877:SF1">
    <property type="entry name" value="ACETYLTRANSFERASE"/>
    <property type="match status" value="1"/>
</dbReference>
<dbReference type="Pfam" id="PF00583">
    <property type="entry name" value="Acetyltransf_1"/>
    <property type="match status" value="1"/>
</dbReference>
<keyword evidence="5" id="KW-1185">Reference proteome</keyword>
<keyword evidence="1 4" id="KW-0808">Transferase</keyword>
<evidence type="ECO:0000256" key="2">
    <source>
        <dbReference type="ARBA" id="ARBA00023315"/>
    </source>
</evidence>
<dbReference type="EMBL" id="JACHVQ010000001">
    <property type="protein sequence ID" value="MBB2891566.1"/>
    <property type="molecule type" value="Genomic_DNA"/>
</dbReference>
<dbReference type="InterPro" id="IPR000182">
    <property type="entry name" value="GNAT_dom"/>
</dbReference>
<keyword evidence="2" id="KW-0012">Acyltransferase</keyword>
<evidence type="ECO:0000259" key="3">
    <source>
        <dbReference type="PROSITE" id="PS51186"/>
    </source>
</evidence>
<sequence length="339" mass="36431">MTFEVREAGEGDEEAIAALHRASPDGGAVRFRVITHARESGGRSRSVVAVDGGRVVGAATVSLGDFRYAGQVRPYALLGSLTVDPGHRRQGIGAALARWRIECAEKLSGSEVVVLANIQKGNAGSLAAARRWATAFTSPAVSVPVPMRRRPPGPVDGLTFRSGVDDLTQIVDGFTAFTADHDFARVFDAESLRAWLTATPVPVPVHHYRVAVDGDGAVVAGLALREEGLLHTMQLVHMPVAIRVANVALRVVPKDGRLRNLGVEHLWFAPGRIDAARALWEDTRWSWRDRGTGLLVTVDPRSPAVGVLRLRPWTPTTSVTTAVRADPPLDPARIFAPLT</sequence>
<feature type="domain" description="N-acetyltransferase" evidence="3">
    <location>
        <begin position="3"/>
        <end position="152"/>
    </location>
</feature>
<gene>
    <name evidence="4" type="ORF">FHU39_001550</name>
</gene>
<dbReference type="Gene3D" id="3.40.630.30">
    <property type="match status" value="1"/>
</dbReference>
<dbReference type="InterPro" id="IPR016181">
    <property type="entry name" value="Acyl_CoA_acyltransferase"/>
</dbReference>
<dbReference type="AlphaFoldDB" id="A0A839N7E8"/>
<evidence type="ECO:0000313" key="5">
    <source>
        <dbReference type="Proteomes" id="UP000559182"/>
    </source>
</evidence>
<dbReference type="PROSITE" id="PS51186">
    <property type="entry name" value="GNAT"/>
    <property type="match status" value="1"/>
</dbReference>
<comment type="caution">
    <text evidence="4">The sequence shown here is derived from an EMBL/GenBank/DDBJ whole genome shotgun (WGS) entry which is preliminary data.</text>
</comment>
<dbReference type="InterPro" id="IPR050832">
    <property type="entry name" value="Bact_Acetyltransf"/>
</dbReference>
<name>A0A839N7E8_9MICO</name>
<evidence type="ECO:0000313" key="4">
    <source>
        <dbReference type="EMBL" id="MBB2891566.1"/>
    </source>
</evidence>
<dbReference type="SUPFAM" id="SSF55729">
    <property type="entry name" value="Acyl-CoA N-acyltransferases (Nat)"/>
    <property type="match status" value="1"/>
</dbReference>
<dbReference type="PANTHER" id="PTHR43877">
    <property type="entry name" value="AMINOALKYLPHOSPHONATE N-ACETYLTRANSFERASE-RELATED-RELATED"/>
    <property type="match status" value="1"/>
</dbReference>
<dbReference type="RefSeq" id="WP_183319817.1">
    <property type="nucleotide sequence ID" value="NZ_JACHVQ010000001.1"/>
</dbReference>
<dbReference type="Proteomes" id="UP000559182">
    <property type="component" value="Unassembled WGS sequence"/>
</dbReference>
<protein>
    <submittedName>
        <fullName evidence="4">GNAT superfamily N-acetyltransferase</fullName>
    </submittedName>
</protein>
<organism evidence="4 5">
    <name type="scientific">Flexivirga oryzae</name>
    <dbReference type="NCBI Taxonomy" id="1794944"/>
    <lineage>
        <taxon>Bacteria</taxon>
        <taxon>Bacillati</taxon>
        <taxon>Actinomycetota</taxon>
        <taxon>Actinomycetes</taxon>
        <taxon>Micrococcales</taxon>
        <taxon>Dermacoccaceae</taxon>
        <taxon>Flexivirga</taxon>
    </lineage>
</organism>
<proteinExistence type="predicted"/>